<sequence>MTRKIAFLACAGTLPGSPTRRADAFEHDVQVAALRSGLAGMDATLTEIDWRAPLDALTGFDLAVLGTVWDYTDHPAEFLARLEALEAAGVMVCNPAEIVRWNADKGYLRELAEAGAPSIPTLWADDPGADDILRAFDHFDTDRVVVKRRVGAGAVGQFSFTRADPPAADWRLGQAGMIQPFLPAIQSEGEYSLIFIDGQFCHALLKQAADGDYRIQSLYGGREVALEPDPADISRAAQVLAMLPFAQAPLYARIDMVRLPDGQLALIEAELIEPYLYPRQGPRLGEMLAAAIRRRLG</sequence>
<dbReference type="EMBL" id="BMZD01000001">
    <property type="protein sequence ID" value="GGZ89041.1"/>
    <property type="molecule type" value="Genomic_DNA"/>
</dbReference>
<name>A0A918R9U8_9SPHN</name>
<reference evidence="1" key="2">
    <citation type="submission" date="2020-09" db="EMBL/GenBank/DDBJ databases">
        <authorList>
            <person name="Sun Q."/>
            <person name="Kim S."/>
        </authorList>
    </citation>
    <scope>NUCLEOTIDE SEQUENCE</scope>
    <source>
        <strain evidence="1">KCTC 32422</strain>
    </source>
</reference>
<dbReference type="AlphaFoldDB" id="A0A918R9U8"/>
<evidence type="ECO:0000313" key="2">
    <source>
        <dbReference type="Proteomes" id="UP000634139"/>
    </source>
</evidence>
<keyword evidence="2" id="KW-1185">Reference proteome</keyword>
<comment type="caution">
    <text evidence="1">The sequence shown here is derived from an EMBL/GenBank/DDBJ whole genome shotgun (WGS) entry which is preliminary data.</text>
</comment>
<accession>A0A918R9U8</accession>
<dbReference type="PANTHER" id="PTHR39217">
    <property type="match status" value="1"/>
</dbReference>
<evidence type="ECO:0000313" key="1">
    <source>
        <dbReference type="EMBL" id="GGZ89041.1"/>
    </source>
</evidence>
<protein>
    <recommendedName>
        <fullName evidence="3">Prokaryotic glutathione synthetase ATP-binding domain-containing protein</fullName>
    </recommendedName>
</protein>
<gene>
    <name evidence="1" type="ORF">GCM10011617_05130</name>
</gene>
<proteinExistence type="predicted"/>
<dbReference type="InterPro" id="IPR053191">
    <property type="entry name" value="DcsG_Biosynth_Enzyme"/>
</dbReference>
<organism evidence="1 2">
    <name type="scientific">Novosphingobium arvoryzae</name>
    <dbReference type="NCBI Taxonomy" id="1256514"/>
    <lineage>
        <taxon>Bacteria</taxon>
        <taxon>Pseudomonadati</taxon>
        <taxon>Pseudomonadota</taxon>
        <taxon>Alphaproteobacteria</taxon>
        <taxon>Sphingomonadales</taxon>
        <taxon>Sphingomonadaceae</taxon>
        <taxon>Novosphingobium</taxon>
    </lineage>
</organism>
<dbReference type="SUPFAM" id="SSF56059">
    <property type="entry name" value="Glutathione synthetase ATP-binding domain-like"/>
    <property type="match status" value="1"/>
</dbReference>
<dbReference type="PANTHER" id="PTHR39217:SF1">
    <property type="entry name" value="GLUTATHIONE SYNTHETASE"/>
    <property type="match status" value="1"/>
</dbReference>
<evidence type="ECO:0008006" key="3">
    <source>
        <dbReference type="Google" id="ProtNLM"/>
    </source>
</evidence>
<dbReference type="RefSeq" id="WP_189538822.1">
    <property type="nucleotide sequence ID" value="NZ_BMZD01000001.1"/>
</dbReference>
<dbReference type="Proteomes" id="UP000634139">
    <property type="component" value="Unassembled WGS sequence"/>
</dbReference>
<reference evidence="1" key="1">
    <citation type="journal article" date="2014" name="Int. J. Syst. Evol. Microbiol.">
        <title>Complete genome sequence of Corynebacterium casei LMG S-19264T (=DSM 44701T), isolated from a smear-ripened cheese.</title>
        <authorList>
            <consortium name="US DOE Joint Genome Institute (JGI-PGF)"/>
            <person name="Walter F."/>
            <person name="Albersmeier A."/>
            <person name="Kalinowski J."/>
            <person name="Ruckert C."/>
        </authorList>
    </citation>
    <scope>NUCLEOTIDE SEQUENCE</scope>
    <source>
        <strain evidence="1">KCTC 32422</strain>
    </source>
</reference>